<dbReference type="PANTHER" id="PTHR37610">
    <property type="entry name" value="CCHC-TYPE DOMAIN-CONTAINING PROTEIN"/>
    <property type="match status" value="1"/>
</dbReference>
<dbReference type="EMBL" id="LR862136">
    <property type="protein sequence ID" value="CAD1842334.1"/>
    <property type="molecule type" value="Genomic_DNA"/>
</dbReference>
<evidence type="ECO:0000259" key="4">
    <source>
        <dbReference type="Pfam" id="PF22936"/>
    </source>
</evidence>
<dbReference type="InterPro" id="IPR029472">
    <property type="entry name" value="Copia-like_N"/>
</dbReference>
<feature type="domain" description="Retrovirus-related Pol polyprotein from transposon TNT 1-94-like beta-barrel" evidence="4">
    <location>
        <begin position="363"/>
        <end position="408"/>
    </location>
</feature>
<evidence type="ECO:0000256" key="1">
    <source>
        <dbReference type="SAM" id="MobiDB-lite"/>
    </source>
</evidence>
<dbReference type="Pfam" id="PF14244">
    <property type="entry name" value="Retrotran_gag_3"/>
    <property type="match status" value="1"/>
</dbReference>
<accession>A0A6V7QGQ1</accession>
<name>A0A6V7QGQ1_ANACO</name>
<dbReference type="Pfam" id="PF03732">
    <property type="entry name" value="Retrotrans_gag"/>
    <property type="match status" value="1"/>
</dbReference>
<protein>
    <recommendedName>
        <fullName evidence="6">Retrotransposon Copia-like N-terminal domain-containing protein</fullName>
    </recommendedName>
</protein>
<reference evidence="5" key="1">
    <citation type="submission" date="2020-07" db="EMBL/GenBank/DDBJ databases">
        <authorList>
            <person name="Lin J."/>
        </authorList>
    </citation>
    <scope>NUCLEOTIDE SEQUENCE</scope>
</reference>
<evidence type="ECO:0000259" key="3">
    <source>
        <dbReference type="Pfam" id="PF14244"/>
    </source>
</evidence>
<feature type="region of interest" description="Disordered" evidence="1">
    <location>
        <begin position="293"/>
        <end position="314"/>
    </location>
</feature>
<proteinExistence type="predicted"/>
<feature type="domain" description="Retrotransposon Copia-like N-terminal" evidence="3">
    <location>
        <begin position="26"/>
        <end position="72"/>
    </location>
</feature>
<dbReference type="PANTHER" id="PTHR37610:SF97">
    <property type="entry name" value="RETROTRANSPOSON GAG DOMAIN-CONTAINING PROTEIN"/>
    <property type="match status" value="1"/>
</dbReference>
<feature type="domain" description="Retrotransposon gag" evidence="2">
    <location>
        <begin position="107"/>
        <end position="195"/>
    </location>
</feature>
<gene>
    <name evidence="5" type="ORF">CB5_LOCUS25545</name>
</gene>
<evidence type="ECO:0000313" key="5">
    <source>
        <dbReference type="EMBL" id="CAD1842334.1"/>
    </source>
</evidence>
<evidence type="ECO:0000259" key="2">
    <source>
        <dbReference type="Pfam" id="PF03732"/>
    </source>
</evidence>
<dbReference type="InterPro" id="IPR054722">
    <property type="entry name" value="PolX-like_BBD"/>
</dbReference>
<organism evidence="5">
    <name type="scientific">Ananas comosus var. bracteatus</name>
    <name type="common">red pineapple</name>
    <dbReference type="NCBI Taxonomy" id="296719"/>
    <lineage>
        <taxon>Eukaryota</taxon>
        <taxon>Viridiplantae</taxon>
        <taxon>Streptophyta</taxon>
        <taxon>Embryophyta</taxon>
        <taxon>Tracheophyta</taxon>
        <taxon>Spermatophyta</taxon>
        <taxon>Magnoliopsida</taxon>
        <taxon>Liliopsida</taxon>
        <taxon>Poales</taxon>
        <taxon>Bromeliaceae</taxon>
        <taxon>Bromelioideae</taxon>
        <taxon>Ananas</taxon>
    </lineage>
</organism>
<sequence length="416" mass="46508">MTEIPSTKASTKTSADIDQLSSYFLHPSDNPGTILVSCLLKGENYPTWRRAMINALRAKNKYCFVDGTLPNPGDDSPDEHAWVKCNSMVVSWIFNSLASDLHDSIAYIDSAREIWIDLEERFSQGNAPRIHELKRELAITQQGTMSVATYYTKVKGFWDELNTYSNVPHCTCGAAKEFIAEREKEKVHQFLMGLSEKFNIVRSQILSTDPLPSLAKVYALVTREERQQSLAASRAPTIEAAAFNARNTKSMTFGTNKDRVPNRNKFFCEHCKKTNHTRDRCYELIGYPEGWTNKGRSTKGRQSSSNSANNATISQSESSFSLVNGLTKEQYDQLLSLLNSEKQTPLANFAGKTTQSSDKISEWVLDSGASDHMTFNHSILFDSQSHSSLPSIKLPDGSNLPVQGHGPCHEETDWNG</sequence>
<dbReference type="Pfam" id="PF22936">
    <property type="entry name" value="Pol_BBD"/>
    <property type="match status" value="1"/>
</dbReference>
<dbReference type="InterPro" id="IPR005162">
    <property type="entry name" value="Retrotrans_gag_dom"/>
</dbReference>
<evidence type="ECO:0008006" key="6">
    <source>
        <dbReference type="Google" id="ProtNLM"/>
    </source>
</evidence>
<feature type="compositionally biased region" description="Low complexity" evidence="1">
    <location>
        <begin position="302"/>
        <end position="314"/>
    </location>
</feature>
<feature type="compositionally biased region" description="Basic and acidic residues" evidence="1">
    <location>
        <begin position="407"/>
        <end position="416"/>
    </location>
</feature>
<dbReference type="AlphaFoldDB" id="A0A6V7QGQ1"/>
<feature type="region of interest" description="Disordered" evidence="1">
    <location>
        <begin position="386"/>
        <end position="416"/>
    </location>
</feature>